<keyword evidence="4" id="KW-0408">Iron</keyword>
<dbReference type="InterPro" id="IPR051452">
    <property type="entry name" value="Diverse_Oxidoreductases"/>
</dbReference>
<evidence type="ECO:0000256" key="4">
    <source>
        <dbReference type="ARBA" id="ARBA00023004"/>
    </source>
</evidence>
<dbReference type="Proteomes" id="UP000184212">
    <property type="component" value="Unassembled WGS sequence"/>
</dbReference>
<evidence type="ECO:0000256" key="6">
    <source>
        <dbReference type="SAM" id="Phobius"/>
    </source>
</evidence>
<evidence type="ECO:0000259" key="7">
    <source>
        <dbReference type="PROSITE" id="PS51085"/>
    </source>
</evidence>
<dbReference type="InterPro" id="IPR001041">
    <property type="entry name" value="2Fe-2S_ferredoxin-type"/>
</dbReference>
<dbReference type="GO" id="GO:0051537">
    <property type="term" value="F:2 iron, 2 sulfur cluster binding"/>
    <property type="evidence" value="ECO:0007669"/>
    <property type="project" value="UniProtKB-KW"/>
</dbReference>
<dbReference type="InterPro" id="IPR006058">
    <property type="entry name" value="2Fe2S_fd_BS"/>
</dbReference>
<organism evidence="8 9">
    <name type="scientific">Chryseolinea serpens</name>
    <dbReference type="NCBI Taxonomy" id="947013"/>
    <lineage>
        <taxon>Bacteria</taxon>
        <taxon>Pseudomonadati</taxon>
        <taxon>Bacteroidota</taxon>
        <taxon>Cytophagia</taxon>
        <taxon>Cytophagales</taxon>
        <taxon>Fulvivirgaceae</taxon>
        <taxon>Chryseolinea</taxon>
    </lineage>
</organism>
<dbReference type="Pfam" id="PF01799">
    <property type="entry name" value="Fer2_2"/>
    <property type="match status" value="1"/>
</dbReference>
<dbReference type="Gene3D" id="1.10.150.120">
    <property type="entry name" value="[2Fe-2S]-binding domain"/>
    <property type="match status" value="1"/>
</dbReference>
<dbReference type="CDD" id="cd00207">
    <property type="entry name" value="fer2"/>
    <property type="match status" value="1"/>
</dbReference>
<dbReference type="EMBL" id="FQWQ01000001">
    <property type="protein sequence ID" value="SHG88192.1"/>
    <property type="molecule type" value="Genomic_DNA"/>
</dbReference>
<feature type="domain" description="2Fe-2S ferredoxin-type" evidence="7">
    <location>
        <begin position="51"/>
        <end position="127"/>
    </location>
</feature>
<dbReference type="InterPro" id="IPR036884">
    <property type="entry name" value="2Fe-2S-bd_dom_sf"/>
</dbReference>
<dbReference type="AlphaFoldDB" id="A0A1M5NFD8"/>
<dbReference type="PANTHER" id="PTHR44379">
    <property type="entry name" value="OXIDOREDUCTASE WITH IRON-SULFUR SUBUNIT"/>
    <property type="match status" value="1"/>
</dbReference>
<keyword evidence="6" id="KW-0812">Transmembrane</keyword>
<dbReference type="InterPro" id="IPR002888">
    <property type="entry name" value="2Fe-2S-bd"/>
</dbReference>
<dbReference type="Gene3D" id="3.10.20.30">
    <property type="match status" value="1"/>
</dbReference>
<sequence length="208" mass="22718">MLFGPSVGHKKPLIFKIPHLAEFLVFVYALWISTYAMFFVTFFLQPNLIMASYTLKINSKTYTVEADPKMPLLWAIRDLAGLTGTKYGCGIAQCGACTVHMGGQPVRSCSIPVSVAAGKDLTTIEGLSADNTHPVQQAWIKEQVPQCGYCQSGQIMAATALLKKTPNPTDKDIDTAMQGHICRCGTYPRIRKAIKTASQIMNQKASAK</sequence>
<keyword evidence="2" id="KW-0479">Metal-binding</keyword>
<keyword evidence="3" id="KW-0560">Oxidoreductase</keyword>
<evidence type="ECO:0000313" key="8">
    <source>
        <dbReference type="EMBL" id="SHG88192.1"/>
    </source>
</evidence>
<dbReference type="SUPFAM" id="SSF54292">
    <property type="entry name" value="2Fe-2S ferredoxin-like"/>
    <property type="match status" value="1"/>
</dbReference>
<evidence type="ECO:0000256" key="2">
    <source>
        <dbReference type="ARBA" id="ARBA00022723"/>
    </source>
</evidence>
<keyword evidence="6" id="KW-1133">Transmembrane helix</keyword>
<evidence type="ECO:0000313" key="9">
    <source>
        <dbReference type="Proteomes" id="UP000184212"/>
    </source>
</evidence>
<keyword evidence="5" id="KW-0411">Iron-sulfur</keyword>
<evidence type="ECO:0000256" key="3">
    <source>
        <dbReference type="ARBA" id="ARBA00023002"/>
    </source>
</evidence>
<dbReference type="GO" id="GO:0046872">
    <property type="term" value="F:metal ion binding"/>
    <property type="evidence" value="ECO:0007669"/>
    <property type="project" value="UniProtKB-KW"/>
</dbReference>
<proteinExistence type="predicted"/>
<dbReference type="InterPro" id="IPR012675">
    <property type="entry name" value="Beta-grasp_dom_sf"/>
</dbReference>
<dbReference type="InterPro" id="IPR036010">
    <property type="entry name" value="2Fe-2S_ferredoxin-like_sf"/>
</dbReference>
<dbReference type="PROSITE" id="PS00197">
    <property type="entry name" value="2FE2S_FER_1"/>
    <property type="match status" value="1"/>
</dbReference>
<name>A0A1M5NFD8_9BACT</name>
<gene>
    <name evidence="8" type="ORF">SAMN04488109_2302</name>
</gene>
<evidence type="ECO:0000256" key="1">
    <source>
        <dbReference type="ARBA" id="ARBA00022714"/>
    </source>
</evidence>
<dbReference type="PROSITE" id="PS51085">
    <property type="entry name" value="2FE2S_FER_2"/>
    <property type="match status" value="1"/>
</dbReference>
<dbReference type="PANTHER" id="PTHR44379:SF2">
    <property type="entry name" value="BLR6218 PROTEIN"/>
    <property type="match status" value="1"/>
</dbReference>
<accession>A0A1M5NFD8</accession>
<dbReference type="SUPFAM" id="SSF47741">
    <property type="entry name" value="CO dehydrogenase ISP C-domain like"/>
    <property type="match status" value="1"/>
</dbReference>
<protein>
    <submittedName>
        <fullName evidence="8">Isoquinoline 1-oxidoreductase, alpha subunit</fullName>
    </submittedName>
</protein>
<keyword evidence="1" id="KW-0001">2Fe-2S</keyword>
<keyword evidence="6" id="KW-0472">Membrane</keyword>
<evidence type="ECO:0000256" key="5">
    <source>
        <dbReference type="ARBA" id="ARBA00023014"/>
    </source>
</evidence>
<dbReference type="Pfam" id="PF00111">
    <property type="entry name" value="Fer2"/>
    <property type="match status" value="1"/>
</dbReference>
<feature type="transmembrane region" description="Helical" evidence="6">
    <location>
        <begin position="20"/>
        <end position="44"/>
    </location>
</feature>
<reference evidence="8 9" key="1">
    <citation type="submission" date="2016-11" db="EMBL/GenBank/DDBJ databases">
        <authorList>
            <person name="Jaros S."/>
            <person name="Januszkiewicz K."/>
            <person name="Wedrychowicz H."/>
        </authorList>
    </citation>
    <scope>NUCLEOTIDE SEQUENCE [LARGE SCALE GENOMIC DNA]</scope>
    <source>
        <strain evidence="8 9">DSM 24574</strain>
    </source>
</reference>
<keyword evidence="9" id="KW-1185">Reference proteome</keyword>
<dbReference type="GO" id="GO:0016491">
    <property type="term" value="F:oxidoreductase activity"/>
    <property type="evidence" value="ECO:0007669"/>
    <property type="project" value="UniProtKB-KW"/>
</dbReference>
<dbReference type="STRING" id="947013.SAMN04488109_2302"/>